<gene>
    <name evidence="2" type="ORF">EA756_07530</name>
</gene>
<organism evidence="2 3">
    <name type="scientific">Acinetobacter lactucae</name>
    <dbReference type="NCBI Taxonomy" id="1785128"/>
    <lineage>
        <taxon>Bacteria</taxon>
        <taxon>Pseudomonadati</taxon>
        <taxon>Pseudomonadota</taxon>
        <taxon>Gammaproteobacteria</taxon>
        <taxon>Moraxellales</taxon>
        <taxon>Moraxellaceae</taxon>
        <taxon>Acinetobacter</taxon>
        <taxon>Acinetobacter calcoaceticus/baumannii complex</taxon>
    </lineage>
</organism>
<proteinExistence type="predicted"/>
<evidence type="ECO:0000313" key="3">
    <source>
        <dbReference type="Proteomes" id="UP000276905"/>
    </source>
</evidence>
<evidence type="ECO:0000256" key="1">
    <source>
        <dbReference type="SAM" id="Phobius"/>
    </source>
</evidence>
<keyword evidence="1" id="KW-0472">Membrane</keyword>
<comment type="caution">
    <text evidence="2">The sequence shown here is derived from an EMBL/GenBank/DDBJ whole genome shotgun (WGS) entry which is preliminary data.</text>
</comment>
<keyword evidence="1" id="KW-0812">Transmembrane</keyword>
<dbReference type="Proteomes" id="UP000276905">
    <property type="component" value="Unassembled WGS sequence"/>
</dbReference>
<dbReference type="RefSeq" id="WP_125698721.1">
    <property type="nucleotide sequence ID" value="NZ_CP053391.1"/>
</dbReference>
<dbReference type="AlphaFoldDB" id="A0A429K299"/>
<accession>A0A429K299</accession>
<name>A0A429K299_9GAMM</name>
<keyword evidence="1" id="KW-1133">Transmembrane helix</keyword>
<sequence>MEWVKLIVEALLGLGFLGTVIKWFFLPRFRIELRKKNFEKDKIELDNYLDLCKKFSQKLLQPIQFQYATNHFLGTTRYHYSLFNERINNLWNFNKVFSNLNHSYFFLKQVVENNQAHLEYIFKEKTIKKIRSISITILICAVFIYLGLIIFEVFFLKELISSKIINKDTYAFYKILSCVIYVILVLGASYLGGKASTALALKDIFNIRDKNIKIEESKINTKLRYLN</sequence>
<evidence type="ECO:0000313" key="2">
    <source>
        <dbReference type="EMBL" id="RSO58108.1"/>
    </source>
</evidence>
<feature type="transmembrane region" description="Helical" evidence="1">
    <location>
        <begin position="6"/>
        <end position="26"/>
    </location>
</feature>
<protein>
    <submittedName>
        <fullName evidence="2">Uncharacterized protein</fullName>
    </submittedName>
</protein>
<dbReference type="GeneID" id="60753997"/>
<feature type="transmembrane region" description="Helical" evidence="1">
    <location>
        <begin position="171"/>
        <end position="192"/>
    </location>
</feature>
<dbReference type="EMBL" id="RFES01000004">
    <property type="protein sequence ID" value="RSO58108.1"/>
    <property type="molecule type" value="Genomic_DNA"/>
</dbReference>
<feature type="transmembrane region" description="Helical" evidence="1">
    <location>
        <begin position="133"/>
        <end position="151"/>
    </location>
</feature>
<reference evidence="2 3" key="1">
    <citation type="submission" date="2018-10" db="EMBL/GenBank/DDBJ databases">
        <title>GWAS and RNA-Seq identify cryptic mechanisms of antimicrobial resistance in Acinetobacter baumannii.</title>
        <authorList>
            <person name="Sahl J.W."/>
        </authorList>
    </citation>
    <scope>NUCLEOTIDE SEQUENCE [LARGE SCALE GENOMIC DNA]</scope>
    <source>
        <strain evidence="2 3">TG41018</strain>
    </source>
</reference>